<dbReference type="PANTHER" id="PTHR10795">
    <property type="entry name" value="PROPROTEIN CONVERTASE SUBTILISIN/KEXIN"/>
    <property type="match status" value="1"/>
</dbReference>
<protein>
    <recommendedName>
        <fullName evidence="16">Subtilisin-like protease SBT1.7</fullName>
    </recommendedName>
</protein>
<feature type="domain" description="Inhibitor I9" evidence="12">
    <location>
        <begin position="40"/>
        <end position="120"/>
    </location>
</feature>
<dbReference type="EMBL" id="CAMAPE010000025">
    <property type="protein sequence ID" value="CAH9091040.1"/>
    <property type="molecule type" value="Genomic_DNA"/>
</dbReference>
<evidence type="ECO:0000256" key="4">
    <source>
        <dbReference type="ARBA" id="ARBA00022801"/>
    </source>
</evidence>
<dbReference type="PRINTS" id="PR00723">
    <property type="entry name" value="SUBTILISIN"/>
</dbReference>
<dbReference type="AlphaFoldDB" id="A0A9P0Z8U6"/>
<dbReference type="Gene3D" id="2.60.40.2310">
    <property type="match status" value="1"/>
</dbReference>
<reference evidence="14" key="1">
    <citation type="submission" date="2022-07" db="EMBL/GenBank/DDBJ databases">
        <authorList>
            <person name="Macas J."/>
            <person name="Novak P."/>
            <person name="Neumann P."/>
        </authorList>
    </citation>
    <scope>NUCLEOTIDE SEQUENCE</scope>
</reference>
<evidence type="ECO:0000259" key="12">
    <source>
        <dbReference type="Pfam" id="PF05922"/>
    </source>
</evidence>
<dbReference type="InterPro" id="IPR046450">
    <property type="entry name" value="PA_dom_sf"/>
</dbReference>
<dbReference type="InterPro" id="IPR036852">
    <property type="entry name" value="Peptidase_S8/S53_dom_sf"/>
</dbReference>
<dbReference type="SUPFAM" id="SSF52025">
    <property type="entry name" value="PA domain"/>
    <property type="match status" value="1"/>
</dbReference>
<dbReference type="Pfam" id="PF02225">
    <property type="entry name" value="PA"/>
    <property type="match status" value="1"/>
</dbReference>
<evidence type="ECO:0008006" key="16">
    <source>
        <dbReference type="Google" id="ProtNLM"/>
    </source>
</evidence>
<dbReference type="Gene3D" id="3.50.30.30">
    <property type="match status" value="1"/>
</dbReference>
<comment type="caution">
    <text evidence="14">The sequence shown here is derived from an EMBL/GenBank/DDBJ whole genome shotgun (WGS) entry which is preliminary data.</text>
</comment>
<accession>A0A9P0Z8U6</accession>
<feature type="signal peptide" evidence="9">
    <location>
        <begin position="1"/>
        <end position="34"/>
    </location>
</feature>
<keyword evidence="4 8" id="KW-0378">Hydrolase</keyword>
<dbReference type="GO" id="GO:0004252">
    <property type="term" value="F:serine-type endopeptidase activity"/>
    <property type="evidence" value="ECO:0007669"/>
    <property type="project" value="UniProtKB-UniRule"/>
</dbReference>
<proteinExistence type="inferred from homology"/>
<dbReference type="Pfam" id="PF17766">
    <property type="entry name" value="fn3_6"/>
    <property type="match status" value="1"/>
</dbReference>
<dbReference type="Pfam" id="PF00082">
    <property type="entry name" value="Peptidase_S8"/>
    <property type="match status" value="1"/>
</dbReference>
<evidence type="ECO:0000256" key="6">
    <source>
        <dbReference type="ARBA" id="ARBA00023180"/>
    </source>
</evidence>
<dbReference type="InterPro" id="IPR010259">
    <property type="entry name" value="S8pro/Inhibitor_I9"/>
</dbReference>
<feature type="active site" description="Charge relay system" evidence="7 8">
    <location>
        <position position="155"/>
    </location>
</feature>
<feature type="active site" description="Charge relay system" evidence="7 8">
    <location>
        <position position="564"/>
    </location>
</feature>
<dbReference type="PROSITE" id="PS51892">
    <property type="entry name" value="SUBTILASE"/>
    <property type="match status" value="1"/>
</dbReference>
<evidence type="ECO:0000259" key="10">
    <source>
        <dbReference type="Pfam" id="PF00082"/>
    </source>
</evidence>
<evidence type="ECO:0000313" key="15">
    <source>
        <dbReference type="Proteomes" id="UP001152484"/>
    </source>
</evidence>
<comment type="similarity">
    <text evidence="1 8">Belongs to the peptidase S8 family.</text>
</comment>
<dbReference type="CDD" id="cd02120">
    <property type="entry name" value="PA_subtilisin_like"/>
    <property type="match status" value="1"/>
</dbReference>
<dbReference type="InterPro" id="IPR034197">
    <property type="entry name" value="Peptidases_S8_3"/>
</dbReference>
<evidence type="ECO:0000256" key="8">
    <source>
        <dbReference type="PROSITE-ProRule" id="PRU01240"/>
    </source>
</evidence>
<feature type="domain" description="Peptidase S8/S53" evidence="10">
    <location>
        <begin position="147"/>
        <end position="622"/>
    </location>
</feature>
<dbReference type="FunFam" id="3.50.30.30:FF:000005">
    <property type="entry name" value="subtilisin-like protease SBT1.5"/>
    <property type="match status" value="1"/>
</dbReference>
<evidence type="ECO:0000256" key="7">
    <source>
        <dbReference type="PIRSR" id="PIRSR615500-1"/>
    </source>
</evidence>
<dbReference type="SUPFAM" id="SSF52743">
    <property type="entry name" value="Subtilisin-like"/>
    <property type="match status" value="1"/>
</dbReference>
<feature type="active site" description="Charge relay system" evidence="7 8">
    <location>
        <position position="226"/>
    </location>
</feature>
<feature type="chain" id="PRO_5040370030" description="Subtilisin-like protease SBT1.7" evidence="9">
    <location>
        <begin position="35"/>
        <end position="788"/>
    </location>
</feature>
<name>A0A9P0Z8U6_CUSEU</name>
<dbReference type="Pfam" id="PF05922">
    <property type="entry name" value="Inhibitor_I9"/>
    <property type="match status" value="1"/>
</dbReference>
<dbReference type="CDD" id="cd04852">
    <property type="entry name" value="Peptidases_S8_3"/>
    <property type="match status" value="1"/>
</dbReference>
<dbReference type="Gene3D" id="3.30.70.80">
    <property type="entry name" value="Peptidase S8 propeptide/proteinase inhibitor I9"/>
    <property type="match status" value="1"/>
</dbReference>
<dbReference type="OrthoDB" id="206201at2759"/>
<dbReference type="Proteomes" id="UP001152484">
    <property type="component" value="Unassembled WGS sequence"/>
</dbReference>
<evidence type="ECO:0000256" key="5">
    <source>
        <dbReference type="ARBA" id="ARBA00022825"/>
    </source>
</evidence>
<dbReference type="InterPro" id="IPR000209">
    <property type="entry name" value="Peptidase_S8/S53_dom"/>
</dbReference>
<dbReference type="InterPro" id="IPR015500">
    <property type="entry name" value="Peptidase_S8_subtilisin-rel"/>
</dbReference>
<feature type="domain" description="Subtilisin-like protease fibronectin type-III" evidence="13">
    <location>
        <begin position="679"/>
        <end position="784"/>
    </location>
</feature>
<evidence type="ECO:0000256" key="1">
    <source>
        <dbReference type="ARBA" id="ARBA00011073"/>
    </source>
</evidence>
<dbReference type="PROSITE" id="PS00138">
    <property type="entry name" value="SUBTILASE_SER"/>
    <property type="match status" value="1"/>
</dbReference>
<evidence type="ECO:0000259" key="11">
    <source>
        <dbReference type="Pfam" id="PF02225"/>
    </source>
</evidence>
<evidence type="ECO:0000256" key="3">
    <source>
        <dbReference type="ARBA" id="ARBA00022729"/>
    </source>
</evidence>
<evidence type="ECO:0000259" key="13">
    <source>
        <dbReference type="Pfam" id="PF17766"/>
    </source>
</evidence>
<dbReference type="InterPro" id="IPR023828">
    <property type="entry name" value="Peptidase_S8_Ser-AS"/>
</dbReference>
<keyword evidence="15" id="KW-1185">Reference proteome</keyword>
<keyword evidence="2 8" id="KW-0645">Protease</keyword>
<sequence length="788" mass="83924">MKSQMLKRHCQSFMFLAALLPVCLELIGHHTASAEIKENTYIVLMDTSHSSSRFEEDHLGWYDSTLQSVSETGGSKKLIMYAYKNAISGFATRLTSREAMALRQRPEVLGVQLETKYDLHTTRTPLFLGIDKSTYFSVAPPTNLKMSDVVIGVLDTGVWPKSASFNDTEFGPVPKTWNGTCETGRDFNCNKKLIGAMSFHKGYKAALATTNQPMEELMSPRDFDGHGTHTASTAAGSLVYGASLFDFAAGTARGMAPKARLAVYKVCWLEGCFDSDVLAGMEQAIQDKVNILSLSIGGAMKSYDKDVIATGAFAAMERGIFVSCSAGNSGPAYFTVSNLAPWITTVGAGTLDRDFPASVSLGNGETFTGASLYNGPSLPKKMLPFIYGGNATISIKNSTAGTLCMEGSLDAKKVAGKIVLCDRGGNSRVAKGAAVKKAGGIGMVLANTAENGEELVADAHLVAATAVGEKDGDKIRNYLMSNSNNATATIAIEGTKVGIEVKEPFPVVAAFSSRGPNPLTPQILKPDIIAPGVNILAGWTGSVGPTGLQDDTRKTDFNIISGTSMSCPHVSGLAAVLKGVHPTWSPAAIRSALMTTAYSNYKSGRPLIDAATRKAATPFDFGAGHVEPASAIDPGLVYDIDVKDYLDFLCASGYTQSQIITLIKRNFNCPPGKKFSVTDLNYPSFAVWYNRTTGKGGGSYTRTLTNVAAEPGTYNYKVPVKVDNSSLVNVSVQPDTLLFSQINEKKTYKVTFSASANGYPDTGIMSGRLAWTAGKYIVGSPLAILWTT</sequence>
<evidence type="ECO:0000256" key="2">
    <source>
        <dbReference type="ARBA" id="ARBA00022670"/>
    </source>
</evidence>
<keyword evidence="6" id="KW-0325">Glycoprotein</keyword>
<organism evidence="14 15">
    <name type="scientific">Cuscuta europaea</name>
    <name type="common">European dodder</name>
    <dbReference type="NCBI Taxonomy" id="41803"/>
    <lineage>
        <taxon>Eukaryota</taxon>
        <taxon>Viridiplantae</taxon>
        <taxon>Streptophyta</taxon>
        <taxon>Embryophyta</taxon>
        <taxon>Tracheophyta</taxon>
        <taxon>Spermatophyta</taxon>
        <taxon>Magnoliopsida</taxon>
        <taxon>eudicotyledons</taxon>
        <taxon>Gunneridae</taxon>
        <taxon>Pentapetalae</taxon>
        <taxon>asterids</taxon>
        <taxon>lamiids</taxon>
        <taxon>Solanales</taxon>
        <taxon>Convolvulaceae</taxon>
        <taxon>Cuscuteae</taxon>
        <taxon>Cuscuta</taxon>
        <taxon>Cuscuta subgen. Cuscuta</taxon>
    </lineage>
</organism>
<dbReference type="InterPro" id="IPR037045">
    <property type="entry name" value="S8pro/Inhibitor_I9_sf"/>
</dbReference>
<dbReference type="Gene3D" id="3.40.50.200">
    <property type="entry name" value="Peptidase S8/S53 domain"/>
    <property type="match status" value="1"/>
</dbReference>
<dbReference type="InterPro" id="IPR003137">
    <property type="entry name" value="PA_domain"/>
</dbReference>
<feature type="domain" description="PA" evidence="11">
    <location>
        <begin position="410"/>
        <end position="475"/>
    </location>
</feature>
<dbReference type="InterPro" id="IPR045051">
    <property type="entry name" value="SBT"/>
</dbReference>
<gene>
    <name evidence="14" type="ORF">CEURO_LOCUS11470</name>
</gene>
<dbReference type="FunFam" id="3.40.50.200:FF:000006">
    <property type="entry name" value="Subtilisin-like protease SBT1.5"/>
    <property type="match status" value="1"/>
</dbReference>
<evidence type="ECO:0000256" key="9">
    <source>
        <dbReference type="SAM" id="SignalP"/>
    </source>
</evidence>
<keyword evidence="5 8" id="KW-0720">Serine protease</keyword>
<keyword evidence="3 9" id="KW-0732">Signal</keyword>
<evidence type="ECO:0000313" key="14">
    <source>
        <dbReference type="EMBL" id="CAH9091040.1"/>
    </source>
</evidence>
<dbReference type="InterPro" id="IPR041469">
    <property type="entry name" value="Subtilisin-like_FN3"/>
</dbReference>
<dbReference type="GO" id="GO:0006508">
    <property type="term" value="P:proteolysis"/>
    <property type="evidence" value="ECO:0007669"/>
    <property type="project" value="UniProtKB-KW"/>
</dbReference>